<keyword evidence="3" id="KW-1185">Reference proteome</keyword>
<evidence type="ECO:0000256" key="1">
    <source>
        <dbReference type="SAM" id="Coils"/>
    </source>
</evidence>
<sequence>MDGQGLERIKAEFEAQLKAKDMEITFLKTSVDELRDARKIRDNFIDDLRQSQIDLREEKSSLQNKQSKLQEELQQARNKLETSEDVIKNQQITIKSLSECLQSYEARLNSQSVQLDAVDVYAQEGWDSVTEFQFQHDNLRVKLAALENQNKHADPRDCLDRLRTDCTHELVHTYLYAANIIWDIKINPIVGNHGYDYLGGVAKMLLYGCGRFKLWFNGVEDNSNWCLQEVCSSAAP</sequence>
<evidence type="ECO:0000313" key="2">
    <source>
        <dbReference type="EMBL" id="KAF4440363.1"/>
    </source>
</evidence>
<reference evidence="2" key="1">
    <citation type="submission" date="2020-01" db="EMBL/GenBank/DDBJ databases">
        <title>Identification and distribution of gene clusters putatively required for synthesis of sphingolipid metabolism inhibitors in phylogenetically diverse species of the filamentous fungus Fusarium.</title>
        <authorList>
            <person name="Kim H.-S."/>
            <person name="Busman M."/>
            <person name="Brown D.W."/>
            <person name="Divon H."/>
            <person name="Uhlig S."/>
            <person name="Proctor R.H."/>
        </authorList>
    </citation>
    <scope>NUCLEOTIDE SEQUENCE</scope>
    <source>
        <strain evidence="2">NRRL 53441</strain>
    </source>
</reference>
<organism evidence="2 3">
    <name type="scientific">Fusarium austroafricanum</name>
    <dbReference type="NCBI Taxonomy" id="2364996"/>
    <lineage>
        <taxon>Eukaryota</taxon>
        <taxon>Fungi</taxon>
        <taxon>Dikarya</taxon>
        <taxon>Ascomycota</taxon>
        <taxon>Pezizomycotina</taxon>
        <taxon>Sordariomycetes</taxon>
        <taxon>Hypocreomycetidae</taxon>
        <taxon>Hypocreales</taxon>
        <taxon>Nectriaceae</taxon>
        <taxon>Fusarium</taxon>
        <taxon>Fusarium concolor species complex</taxon>
    </lineage>
</organism>
<evidence type="ECO:0000313" key="3">
    <source>
        <dbReference type="Proteomes" id="UP000605986"/>
    </source>
</evidence>
<protein>
    <submittedName>
        <fullName evidence="2">Uncharacterized protein</fullName>
    </submittedName>
</protein>
<keyword evidence="1" id="KW-0175">Coiled coil</keyword>
<dbReference type="EMBL" id="JAADJG010000661">
    <property type="protein sequence ID" value="KAF4440363.1"/>
    <property type="molecule type" value="Genomic_DNA"/>
</dbReference>
<dbReference type="Proteomes" id="UP000605986">
    <property type="component" value="Unassembled WGS sequence"/>
</dbReference>
<comment type="caution">
    <text evidence="2">The sequence shown here is derived from an EMBL/GenBank/DDBJ whole genome shotgun (WGS) entry which is preliminary data.</text>
</comment>
<gene>
    <name evidence="2" type="ORF">F53441_12311</name>
</gene>
<proteinExistence type="predicted"/>
<feature type="coiled-coil region" evidence="1">
    <location>
        <begin position="45"/>
        <end position="149"/>
    </location>
</feature>
<dbReference type="AlphaFoldDB" id="A0A8H4K0F1"/>
<name>A0A8H4K0F1_9HYPO</name>
<accession>A0A8H4K0F1</accession>